<organism evidence="2 3">
    <name type="scientific">Halorubrum ezzemoulense</name>
    <name type="common">Halorubrum chaoviator</name>
    <dbReference type="NCBI Taxonomy" id="337243"/>
    <lineage>
        <taxon>Archaea</taxon>
        <taxon>Methanobacteriati</taxon>
        <taxon>Methanobacteriota</taxon>
        <taxon>Stenosarchaea group</taxon>
        <taxon>Halobacteria</taxon>
        <taxon>Halobacteriales</taxon>
        <taxon>Haloferacaceae</taxon>
        <taxon>Halorubrum</taxon>
    </lineage>
</organism>
<accession>A0ABT4Z8A5</accession>
<dbReference type="EMBL" id="JAQLUK010000108">
    <property type="protein sequence ID" value="MDB2294406.1"/>
    <property type="molecule type" value="Genomic_DNA"/>
</dbReference>
<reference evidence="2 3" key="1">
    <citation type="submission" date="2023-01" db="EMBL/GenBank/DDBJ databases">
        <title>Halorubrum ezzemoulense from Santa Pola, Spain.</title>
        <authorList>
            <person name="Feng Y."/>
            <person name="Louyakis A.S."/>
            <person name="Gogarten J.P."/>
        </authorList>
    </citation>
    <scope>NUCLEOTIDE SEQUENCE [LARGE SCALE GENOMIC DNA]</scope>
    <source>
        <strain evidence="2 3">AMM015</strain>
    </source>
</reference>
<protein>
    <recommendedName>
        <fullName evidence="4">Restriction endonuclease type IV Mrr domain-containing protein</fullName>
    </recommendedName>
</protein>
<feature type="compositionally biased region" description="Basic and acidic residues" evidence="1">
    <location>
        <begin position="35"/>
        <end position="52"/>
    </location>
</feature>
<dbReference type="RefSeq" id="WP_271970758.1">
    <property type="nucleotide sequence ID" value="NZ_JAQLUK010000108.1"/>
</dbReference>
<comment type="caution">
    <text evidence="2">The sequence shown here is derived from an EMBL/GenBank/DDBJ whole genome shotgun (WGS) entry which is preliminary data.</text>
</comment>
<evidence type="ECO:0008006" key="4">
    <source>
        <dbReference type="Google" id="ProtNLM"/>
    </source>
</evidence>
<feature type="region of interest" description="Disordered" evidence="1">
    <location>
        <begin position="31"/>
        <end position="52"/>
    </location>
</feature>
<proteinExistence type="predicted"/>
<evidence type="ECO:0000313" key="3">
    <source>
        <dbReference type="Proteomes" id="UP001210528"/>
    </source>
</evidence>
<feature type="non-terminal residue" evidence="2">
    <location>
        <position position="1"/>
    </location>
</feature>
<evidence type="ECO:0000256" key="1">
    <source>
        <dbReference type="SAM" id="MobiDB-lite"/>
    </source>
</evidence>
<name>A0ABT4Z8A5_HALEZ</name>
<dbReference type="Proteomes" id="UP001210528">
    <property type="component" value="Unassembled WGS sequence"/>
</dbReference>
<keyword evidence="3" id="KW-1185">Reference proteome</keyword>
<evidence type="ECO:0000313" key="2">
    <source>
        <dbReference type="EMBL" id="MDB2294406.1"/>
    </source>
</evidence>
<sequence length="379" mass="43778">EISGLSSEELQSNSTDSLALIFAAKHTPSQIELQDPVKEDGGEVEKDVSDRQDIPSFGSVPTYVTYHRLKVKIPFNVDKEIFRHRPSSHDLNPPLYDELNRGEVVYYIDYRTENREPEEIKEEIEGDIRQWTEKVEKYVGNLNNDIESMQEKFRKDARKAIERRRDNIETKQQVMDDLGVETGTPGDQGYVVPEKKRDIQITASESDSTSEILPEQTFVEILDIIDDLGLNIERSVERVRDLDEESLRDIFLIGINSHYAGLATGETFNRTGKTDILLRYDNKNLFVAECKFWKGQSQYKDAIDQLLDNLTVRDTQASLLIFSKNHSYSQMQERVREATKDHKKYEAQPSEFADHDVYRFQNNSETTVKVAVKTFDLHS</sequence>
<gene>
    <name evidence="2" type="ORF">PM085_19545</name>
</gene>